<dbReference type="PANTHER" id="PTHR38459">
    <property type="entry name" value="PROPHAGE BACTOPRENOL-LINKED GLUCOSE TRANSLOCASE HOMOLOG"/>
    <property type="match status" value="1"/>
</dbReference>
<evidence type="ECO:0000256" key="6">
    <source>
        <dbReference type="SAM" id="Phobius"/>
    </source>
</evidence>
<dbReference type="InterPro" id="IPR007267">
    <property type="entry name" value="GtrA_DPMS_TM"/>
</dbReference>
<reference evidence="8 9" key="1">
    <citation type="submission" date="2018-07" db="EMBL/GenBank/DDBJ databases">
        <title>Genomic Encyclopedia of Type Strains, Phase III (KMG-III): the genomes of soil and plant-associated and newly described type strains.</title>
        <authorList>
            <person name="Whitman W."/>
        </authorList>
    </citation>
    <scope>NUCLEOTIDE SEQUENCE [LARGE SCALE GENOMIC DNA]</scope>
    <source>
        <strain evidence="8 9">CECT 8333</strain>
    </source>
</reference>
<evidence type="ECO:0000313" key="9">
    <source>
        <dbReference type="Proteomes" id="UP000253090"/>
    </source>
</evidence>
<keyword evidence="9" id="KW-1185">Reference proteome</keyword>
<dbReference type="Pfam" id="PF04138">
    <property type="entry name" value="GtrA_DPMS_TM"/>
    <property type="match status" value="1"/>
</dbReference>
<keyword evidence="5 6" id="KW-0472">Membrane</keyword>
<feature type="domain" description="GtrA/DPMS transmembrane" evidence="7">
    <location>
        <begin position="15"/>
        <end position="135"/>
    </location>
</feature>
<name>A0A369B4N5_9BACL</name>
<evidence type="ECO:0000256" key="4">
    <source>
        <dbReference type="ARBA" id="ARBA00022989"/>
    </source>
</evidence>
<dbReference type="OrthoDB" id="9812049at2"/>
<comment type="subcellular location">
    <subcellularLocation>
        <location evidence="1">Membrane</location>
        <topology evidence="1">Multi-pass membrane protein</topology>
    </subcellularLocation>
</comment>
<evidence type="ECO:0000259" key="7">
    <source>
        <dbReference type="Pfam" id="PF04138"/>
    </source>
</evidence>
<dbReference type="PANTHER" id="PTHR38459:SF1">
    <property type="entry name" value="PROPHAGE BACTOPRENOL-LINKED GLUCOSE TRANSLOCASE HOMOLOG"/>
    <property type="match status" value="1"/>
</dbReference>
<gene>
    <name evidence="8" type="ORF">DFP94_113113</name>
</gene>
<dbReference type="Proteomes" id="UP000253090">
    <property type="component" value="Unassembled WGS sequence"/>
</dbReference>
<dbReference type="AlphaFoldDB" id="A0A369B4N5"/>
<dbReference type="InterPro" id="IPR051401">
    <property type="entry name" value="GtrA_CellWall_Glycosyl"/>
</dbReference>
<sequence>MLVKWLHPSLFQFIKFNMVGVLNTTVDFAVFAALTGWGIGNGTAQILSYSVGTVNSFLMNKGYTFKDREVTGRMKLFEVKQFLRFVVLNLIVLTVSLVLLTLMASHAGLHALIAKLGVTCITLILNFYGSRKWVFRERRYSPGD</sequence>
<keyword evidence="4 6" id="KW-1133">Transmembrane helix</keyword>
<feature type="transmembrane region" description="Helical" evidence="6">
    <location>
        <begin position="82"/>
        <end position="103"/>
    </location>
</feature>
<accession>A0A369B4N5</accession>
<organism evidence="8 9">
    <name type="scientific">Fontibacillus phaseoli</name>
    <dbReference type="NCBI Taxonomy" id="1416533"/>
    <lineage>
        <taxon>Bacteria</taxon>
        <taxon>Bacillati</taxon>
        <taxon>Bacillota</taxon>
        <taxon>Bacilli</taxon>
        <taxon>Bacillales</taxon>
        <taxon>Paenibacillaceae</taxon>
        <taxon>Fontibacillus</taxon>
    </lineage>
</organism>
<comment type="similarity">
    <text evidence="2">Belongs to the GtrA family.</text>
</comment>
<comment type="caution">
    <text evidence="8">The sequence shown here is derived from an EMBL/GenBank/DDBJ whole genome shotgun (WGS) entry which is preliminary data.</text>
</comment>
<keyword evidence="3 6" id="KW-0812">Transmembrane</keyword>
<evidence type="ECO:0000256" key="5">
    <source>
        <dbReference type="ARBA" id="ARBA00023136"/>
    </source>
</evidence>
<proteinExistence type="inferred from homology"/>
<dbReference type="GO" id="GO:0000271">
    <property type="term" value="P:polysaccharide biosynthetic process"/>
    <property type="evidence" value="ECO:0007669"/>
    <property type="project" value="InterPro"/>
</dbReference>
<evidence type="ECO:0000256" key="2">
    <source>
        <dbReference type="ARBA" id="ARBA00009399"/>
    </source>
</evidence>
<dbReference type="RefSeq" id="WP_114498566.1">
    <property type="nucleotide sequence ID" value="NZ_QPJW01000013.1"/>
</dbReference>
<evidence type="ECO:0000256" key="3">
    <source>
        <dbReference type="ARBA" id="ARBA00022692"/>
    </source>
</evidence>
<protein>
    <submittedName>
        <fullName evidence="8">Putative flippase GtrA</fullName>
    </submittedName>
</protein>
<evidence type="ECO:0000256" key="1">
    <source>
        <dbReference type="ARBA" id="ARBA00004141"/>
    </source>
</evidence>
<feature type="transmembrane region" description="Helical" evidence="6">
    <location>
        <begin position="109"/>
        <end position="129"/>
    </location>
</feature>
<dbReference type="GO" id="GO:0005886">
    <property type="term" value="C:plasma membrane"/>
    <property type="evidence" value="ECO:0007669"/>
    <property type="project" value="TreeGrafter"/>
</dbReference>
<dbReference type="EMBL" id="QPJW01000013">
    <property type="protein sequence ID" value="RCX16255.1"/>
    <property type="molecule type" value="Genomic_DNA"/>
</dbReference>
<evidence type="ECO:0000313" key="8">
    <source>
        <dbReference type="EMBL" id="RCX16255.1"/>
    </source>
</evidence>